<evidence type="ECO:0000256" key="2">
    <source>
        <dbReference type="SAM" id="MobiDB-lite"/>
    </source>
</evidence>
<protein>
    <recommendedName>
        <fullName evidence="3">Zn(2)-C6 fungal-type domain-containing protein</fullName>
    </recommendedName>
</protein>
<dbReference type="PANTHER" id="PTHR47784">
    <property type="entry name" value="STEROL UPTAKE CONTROL PROTEIN 2"/>
    <property type="match status" value="1"/>
</dbReference>
<dbReference type="Pfam" id="PF00172">
    <property type="entry name" value="Zn_clus"/>
    <property type="match status" value="1"/>
</dbReference>
<feature type="domain" description="Zn(2)-C6 fungal-type" evidence="3">
    <location>
        <begin position="18"/>
        <end position="48"/>
    </location>
</feature>
<evidence type="ECO:0000259" key="3">
    <source>
        <dbReference type="PROSITE" id="PS50048"/>
    </source>
</evidence>
<keyword evidence="5" id="KW-1185">Reference proteome</keyword>
<dbReference type="InterPro" id="IPR053157">
    <property type="entry name" value="Sterol_Uptake_Regulator"/>
</dbReference>
<dbReference type="Proteomes" id="UP000030651">
    <property type="component" value="Unassembled WGS sequence"/>
</dbReference>
<dbReference type="STRING" id="1229662.W3XLM5"/>
<gene>
    <name evidence="4" type="ORF">PFICI_00190</name>
</gene>
<dbReference type="Gene3D" id="4.10.240.10">
    <property type="entry name" value="Zn(2)-C6 fungal-type DNA-binding domain"/>
    <property type="match status" value="1"/>
</dbReference>
<name>W3XLM5_PESFW</name>
<organism evidence="4 5">
    <name type="scientific">Pestalotiopsis fici (strain W106-1 / CGMCC3.15140)</name>
    <dbReference type="NCBI Taxonomy" id="1229662"/>
    <lineage>
        <taxon>Eukaryota</taxon>
        <taxon>Fungi</taxon>
        <taxon>Dikarya</taxon>
        <taxon>Ascomycota</taxon>
        <taxon>Pezizomycotina</taxon>
        <taxon>Sordariomycetes</taxon>
        <taxon>Xylariomycetidae</taxon>
        <taxon>Amphisphaeriales</taxon>
        <taxon>Sporocadaceae</taxon>
        <taxon>Pestalotiopsis</taxon>
    </lineage>
</organism>
<dbReference type="PROSITE" id="PS50048">
    <property type="entry name" value="ZN2_CY6_FUNGAL_2"/>
    <property type="match status" value="1"/>
</dbReference>
<accession>W3XLM5</accession>
<dbReference type="GO" id="GO:0001228">
    <property type="term" value="F:DNA-binding transcription activator activity, RNA polymerase II-specific"/>
    <property type="evidence" value="ECO:0007669"/>
    <property type="project" value="TreeGrafter"/>
</dbReference>
<dbReference type="eggNOG" id="ENOG502SVCF">
    <property type="taxonomic scope" value="Eukaryota"/>
</dbReference>
<dbReference type="KEGG" id="pfy:PFICI_00190"/>
<evidence type="ECO:0000256" key="1">
    <source>
        <dbReference type="ARBA" id="ARBA00023242"/>
    </source>
</evidence>
<dbReference type="PANTHER" id="PTHR47784:SF4">
    <property type="entry name" value="ZN(II)2CYS6 TRANSCRIPTION FACTOR (EUROFUNG)"/>
    <property type="match status" value="1"/>
</dbReference>
<dbReference type="EMBL" id="KI912109">
    <property type="protein sequence ID" value="ETS86362.1"/>
    <property type="molecule type" value="Genomic_DNA"/>
</dbReference>
<dbReference type="HOGENOM" id="CLU_024934_2_0_1"/>
<dbReference type="SMART" id="SM00066">
    <property type="entry name" value="GAL4"/>
    <property type="match status" value="1"/>
</dbReference>
<feature type="region of interest" description="Disordered" evidence="2">
    <location>
        <begin position="61"/>
        <end position="91"/>
    </location>
</feature>
<sequence>MNAANKKKRRTHYKSRKGCSECKKRHVKCDEQRPICLQCSTLGQPCSYAYLDPYGGGSSSLNAGTLSQSPSPLAATESPPQSLPGVGPQIESSIPAQAPKQVFELSHLALLHHVETGLTKPPHSHLVTDEKDADALVRLMVTSALSSPFLMDELLAFAAAHLSVLTPEPLVQDQYRDQAAHLQARALALFNAAGTPEITEHNSTAMFLFSSIIGMHMLFDIVTAQTDLQDLLERFIHFAGIYRGVGIVTGPAWHIIRASELSCIINLIETVDKLNLPAENTCDDLIARLALTEERLGPLSYRACHDAVQILQWIFKQHCALPTPINRQVVLAWPVRISQDFLDLLRNRQPEALVIMAYWAILLHRGREFWVFGQGGRSLFDAIDGFLGPAWSEWLSFPRAIICLD</sequence>
<dbReference type="SUPFAM" id="SSF57701">
    <property type="entry name" value="Zn2/Cys6 DNA-binding domain"/>
    <property type="match status" value="1"/>
</dbReference>
<reference evidence="5" key="1">
    <citation type="journal article" date="2015" name="BMC Genomics">
        <title>Genomic and transcriptomic analysis of the endophytic fungus Pestalotiopsis fici reveals its lifestyle and high potential for synthesis of natural products.</title>
        <authorList>
            <person name="Wang X."/>
            <person name="Zhang X."/>
            <person name="Liu L."/>
            <person name="Xiang M."/>
            <person name="Wang W."/>
            <person name="Sun X."/>
            <person name="Che Y."/>
            <person name="Guo L."/>
            <person name="Liu G."/>
            <person name="Guo L."/>
            <person name="Wang C."/>
            <person name="Yin W.B."/>
            <person name="Stadler M."/>
            <person name="Zhang X."/>
            <person name="Liu X."/>
        </authorList>
    </citation>
    <scope>NUCLEOTIDE SEQUENCE [LARGE SCALE GENOMIC DNA]</scope>
    <source>
        <strain evidence="5">W106-1 / CGMCC3.15140</strain>
    </source>
</reference>
<dbReference type="AlphaFoldDB" id="W3XLM5"/>
<dbReference type="GO" id="GO:0008270">
    <property type="term" value="F:zinc ion binding"/>
    <property type="evidence" value="ECO:0007669"/>
    <property type="project" value="InterPro"/>
</dbReference>
<dbReference type="InParanoid" id="W3XLM5"/>
<evidence type="ECO:0000313" key="4">
    <source>
        <dbReference type="EMBL" id="ETS86362.1"/>
    </source>
</evidence>
<dbReference type="CDD" id="cd00067">
    <property type="entry name" value="GAL4"/>
    <property type="match status" value="1"/>
</dbReference>
<dbReference type="PROSITE" id="PS00463">
    <property type="entry name" value="ZN2_CY6_FUNGAL_1"/>
    <property type="match status" value="1"/>
</dbReference>
<dbReference type="InterPro" id="IPR001138">
    <property type="entry name" value="Zn2Cys6_DnaBD"/>
</dbReference>
<keyword evidence="1" id="KW-0539">Nucleus</keyword>
<evidence type="ECO:0000313" key="5">
    <source>
        <dbReference type="Proteomes" id="UP000030651"/>
    </source>
</evidence>
<dbReference type="InterPro" id="IPR036864">
    <property type="entry name" value="Zn2-C6_fun-type_DNA-bd_sf"/>
</dbReference>
<proteinExistence type="predicted"/>
<dbReference type="OMA" id="HWHRHLW"/>
<dbReference type="OrthoDB" id="4937900at2759"/>
<feature type="compositionally biased region" description="Polar residues" evidence="2">
    <location>
        <begin position="61"/>
        <end position="71"/>
    </location>
</feature>
<dbReference type="GeneID" id="19265203"/>
<dbReference type="RefSeq" id="XP_007826962.1">
    <property type="nucleotide sequence ID" value="XM_007828771.1"/>
</dbReference>